<proteinExistence type="predicted"/>
<organism evidence="1 2">
    <name type="scientific">Salinimonas iocasae</name>
    <dbReference type="NCBI Taxonomy" id="2572577"/>
    <lineage>
        <taxon>Bacteria</taxon>
        <taxon>Pseudomonadati</taxon>
        <taxon>Pseudomonadota</taxon>
        <taxon>Gammaproteobacteria</taxon>
        <taxon>Alteromonadales</taxon>
        <taxon>Alteromonadaceae</taxon>
        <taxon>Alteromonas/Salinimonas group</taxon>
        <taxon>Salinimonas</taxon>
    </lineage>
</organism>
<evidence type="ECO:0000313" key="2">
    <source>
        <dbReference type="Proteomes" id="UP000304912"/>
    </source>
</evidence>
<dbReference type="Proteomes" id="UP000304912">
    <property type="component" value="Chromosome"/>
</dbReference>
<name>A0A5B7YGG2_9ALTE</name>
<dbReference type="KEGG" id="salk:FBQ74_14890"/>
<sequence length="138" mass="16184">MIRDFSEYITQHMTESGLSHRPLPGEHHFVSIYLVPRLYRINKRIPDYVNPDGTKKVIGDVVYYKDHEHQLGIEVKLGTVRLTKNEFNTWIVSSDEVEWPHTFLGVGKRGLVLSSWKHFRDAYLKAVNHKMKDWAPKP</sequence>
<gene>
    <name evidence="1" type="ORF">FBQ74_14890</name>
</gene>
<dbReference type="RefSeq" id="WP_139757410.1">
    <property type="nucleotide sequence ID" value="NZ_CP039852.1"/>
</dbReference>
<accession>A0A5B7YGG2</accession>
<protein>
    <submittedName>
        <fullName evidence="1">Uncharacterized protein</fullName>
    </submittedName>
</protein>
<keyword evidence="2" id="KW-1185">Reference proteome</keyword>
<reference evidence="1 2" key="1">
    <citation type="submission" date="2019-04" db="EMBL/GenBank/DDBJ databases">
        <title>Salinimonas iocasae sp. nov., a halophilic bacterium isolated from the outer tube casing of tubeworms in Okinawa Trough.</title>
        <authorList>
            <person name="Zhang H."/>
            <person name="Wang H."/>
            <person name="Li C."/>
        </authorList>
    </citation>
    <scope>NUCLEOTIDE SEQUENCE [LARGE SCALE GENOMIC DNA]</scope>
    <source>
        <strain evidence="1 2">KX18D6</strain>
    </source>
</reference>
<evidence type="ECO:0000313" key="1">
    <source>
        <dbReference type="EMBL" id="QCZ94674.1"/>
    </source>
</evidence>
<dbReference type="AlphaFoldDB" id="A0A5B7YGG2"/>
<dbReference type="EMBL" id="CP039852">
    <property type="protein sequence ID" value="QCZ94674.1"/>
    <property type="molecule type" value="Genomic_DNA"/>
</dbReference>
<dbReference type="OrthoDB" id="9934947at2"/>